<reference evidence="1 2" key="1">
    <citation type="journal article" date="2018" name="Evol. Lett.">
        <title>Horizontal gene cluster transfer increased hallucinogenic mushroom diversity.</title>
        <authorList>
            <person name="Reynolds H.T."/>
            <person name="Vijayakumar V."/>
            <person name="Gluck-Thaler E."/>
            <person name="Korotkin H.B."/>
            <person name="Matheny P.B."/>
            <person name="Slot J.C."/>
        </authorList>
    </citation>
    <scope>NUCLEOTIDE SEQUENCE [LARGE SCALE GENOMIC DNA]</scope>
    <source>
        <strain evidence="1 2">SRW20</strain>
    </source>
</reference>
<gene>
    <name evidence="1" type="ORF">CVT26_007319</name>
</gene>
<comment type="caution">
    <text evidence="1">The sequence shown here is derived from an EMBL/GenBank/DDBJ whole genome shotgun (WGS) entry which is preliminary data.</text>
</comment>
<dbReference type="Proteomes" id="UP000284706">
    <property type="component" value="Unassembled WGS sequence"/>
</dbReference>
<name>A0A409W1H5_9AGAR</name>
<dbReference type="SUPFAM" id="SSF52047">
    <property type="entry name" value="RNI-like"/>
    <property type="match status" value="1"/>
</dbReference>
<sequence length="447" mass="51709">MPGIRQAFKRSILDRLPVELFSIIFSFYTSDLHRGTSPFTLGAVCRGWRDIAWSTPDVWINFNATFSKVLPLDETRLQLAQDFLGRSGRLPLTISLSVLINFSDQNRDPRLELYCRLVDVILKRSSQWYDLYLSIPPPLFGHLCRYLIDAPSNLNLLYLNVFAYQYPQNLSHPNPLRLRPKIVDFTELYDFRPLEFGWDRVTSCSMHCLALGQVFQVLQHGNNLLECDFDWINLWHETESFIDPPGHITHHSLQQLHIRFSPRPETLGPQFFNNITLPGLKHLSVQTHSGSLVQFIARSSCKLQTLRLIRTQDRDGDLLNLAQLLPSLEELYIALPYFDGRQGLPKTFKTALAPHVPSTVPSTDVLLLPCLRLFYWDVKGIDWNLIRNLIVPHSSVDKRIRRPLESITIRYRVQRSARYSASIPEDIASRLRPFRDQIALKVVVLDR</sequence>
<evidence type="ECO:0000313" key="2">
    <source>
        <dbReference type="Proteomes" id="UP000284706"/>
    </source>
</evidence>
<dbReference type="AlphaFoldDB" id="A0A409W1H5"/>
<dbReference type="SUPFAM" id="SSF81383">
    <property type="entry name" value="F-box domain"/>
    <property type="match status" value="1"/>
</dbReference>
<keyword evidence="2" id="KW-1185">Reference proteome</keyword>
<dbReference type="InterPro" id="IPR032675">
    <property type="entry name" value="LRR_dom_sf"/>
</dbReference>
<dbReference type="EMBL" id="NHYE01005461">
    <property type="protein sequence ID" value="PPQ72356.1"/>
    <property type="molecule type" value="Genomic_DNA"/>
</dbReference>
<evidence type="ECO:0000313" key="1">
    <source>
        <dbReference type="EMBL" id="PPQ72356.1"/>
    </source>
</evidence>
<dbReference type="InterPro" id="IPR036047">
    <property type="entry name" value="F-box-like_dom_sf"/>
</dbReference>
<accession>A0A409W1H5</accession>
<dbReference type="Gene3D" id="3.80.10.10">
    <property type="entry name" value="Ribonuclease Inhibitor"/>
    <property type="match status" value="1"/>
</dbReference>
<dbReference type="OrthoDB" id="2269034at2759"/>
<protein>
    <submittedName>
        <fullName evidence="1">Uncharacterized protein</fullName>
    </submittedName>
</protein>
<organism evidence="1 2">
    <name type="scientific">Gymnopilus dilepis</name>
    <dbReference type="NCBI Taxonomy" id="231916"/>
    <lineage>
        <taxon>Eukaryota</taxon>
        <taxon>Fungi</taxon>
        <taxon>Dikarya</taxon>
        <taxon>Basidiomycota</taxon>
        <taxon>Agaricomycotina</taxon>
        <taxon>Agaricomycetes</taxon>
        <taxon>Agaricomycetidae</taxon>
        <taxon>Agaricales</taxon>
        <taxon>Agaricineae</taxon>
        <taxon>Hymenogastraceae</taxon>
        <taxon>Gymnopilus</taxon>
    </lineage>
</organism>
<dbReference type="InParanoid" id="A0A409W1H5"/>
<proteinExistence type="predicted"/>